<comment type="caution">
    <text evidence="1">The sequence shown here is derived from an EMBL/GenBank/DDBJ whole genome shotgun (WGS) entry which is preliminary data.</text>
</comment>
<keyword evidence="2" id="KW-1185">Reference proteome</keyword>
<proteinExistence type="predicted"/>
<protein>
    <submittedName>
        <fullName evidence="1">Uncharacterized protein</fullName>
    </submittedName>
</protein>
<reference evidence="1" key="2">
    <citation type="journal article" date="2022" name="Res Sq">
        <title>Comparative Genomics Reveals Insights into the Divergent Evolution of Astigmatic Mites and Household Pest Adaptations.</title>
        <authorList>
            <person name="Xiong Q."/>
            <person name="Wan A.T.-Y."/>
            <person name="Liu X.-Y."/>
            <person name="Fung C.S.-H."/>
            <person name="Xiao X."/>
            <person name="Malainual N."/>
            <person name="Hou J."/>
            <person name="Wang L."/>
            <person name="Wang M."/>
            <person name="Yang K."/>
            <person name="Cui Y."/>
            <person name="Leung E."/>
            <person name="Nong W."/>
            <person name="Shin S.-K."/>
            <person name="Au S."/>
            <person name="Jeong K.Y."/>
            <person name="Chew F.T."/>
            <person name="Hui J."/>
            <person name="Leung T.F."/>
            <person name="Tungtrongchitr A."/>
            <person name="Zhong N."/>
            <person name="Liu Z."/>
            <person name="Tsui S."/>
        </authorList>
    </citation>
    <scope>NUCLEOTIDE SEQUENCE</scope>
    <source>
        <strain evidence="1">Derf</strain>
        <tissue evidence="1">Whole organism</tissue>
    </source>
</reference>
<sequence length="154" mass="16347">MKQLCEHKSSLLLGIKRMGGGAAKRLDNSSSLVDSFADANVDVAAFGNSRFNSKPASSAICFIRLSVCASGDIVPIALLMVLSIVFVCTSKSSNCFSNLSIICEIFSKFIDLIAESMAFVTPPIDCAIDLVATAVCTRLATASTRLAIRKKFNA</sequence>
<evidence type="ECO:0000313" key="2">
    <source>
        <dbReference type="Proteomes" id="UP000790347"/>
    </source>
</evidence>
<reference evidence="1" key="1">
    <citation type="submission" date="2013-05" db="EMBL/GenBank/DDBJ databases">
        <authorList>
            <person name="Yim A.K.Y."/>
            <person name="Chan T.F."/>
            <person name="Ji K.M."/>
            <person name="Liu X.Y."/>
            <person name="Zhou J.W."/>
            <person name="Li R.Q."/>
            <person name="Yang K.Y."/>
            <person name="Li J."/>
            <person name="Li M."/>
            <person name="Law P.T.W."/>
            <person name="Wu Y.L."/>
            <person name="Cai Z.L."/>
            <person name="Qin H."/>
            <person name="Bao Y."/>
            <person name="Leung R.K.K."/>
            <person name="Ng P.K.S."/>
            <person name="Zou J."/>
            <person name="Zhong X.J."/>
            <person name="Ran P.X."/>
            <person name="Zhong N.S."/>
            <person name="Liu Z.G."/>
            <person name="Tsui S.K.W."/>
        </authorList>
    </citation>
    <scope>NUCLEOTIDE SEQUENCE</scope>
    <source>
        <strain evidence="1">Derf</strain>
        <tissue evidence="1">Whole organism</tissue>
    </source>
</reference>
<dbReference type="AlphaFoldDB" id="A0A922I213"/>
<evidence type="ECO:0000313" key="1">
    <source>
        <dbReference type="EMBL" id="KAH9518014.1"/>
    </source>
</evidence>
<accession>A0A922I213</accession>
<gene>
    <name evidence="1" type="ORF">DERF_008617</name>
</gene>
<name>A0A922I213_DERFA</name>
<dbReference type="EMBL" id="ASGP02000003">
    <property type="protein sequence ID" value="KAH9518014.1"/>
    <property type="molecule type" value="Genomic_DNA"/>
</dbReference>
<dbReference type="Proteomes" id="UP000790347">
    <property type="component" value="Unassembled WGS sequence"/>
</dbReference>
<organism evidence="1 2">
    <name type="scientific">Dermatophagoides farinae</name>
    <name type="common">American house dust mite</name>
    <dbReference type="NCBI Taxonomy" id="6954"/>
    <lineage>
        <taxon>Eukaryota</taxon>
        <taxon>Metazoa</taxon>
        <taxon>Ecdysozoa</taxon>
        <taxon>Arthropoda</taxon>
        <taxon>Chelicerata</taxon>
        <taxon>Arachnida</taxon>
        <taxon>Acari</taxon>
        <taxon>Acariformes</taxon>
        <taxon>Sarcoptiformes</taxon>
        <taxon>Astigmata</taxon>
        <taxon>Psoroptidia</taxon>
        <taxon>Analgoidea</taxon>
        <taxon>Pyroglyphidae</taxon>
        <taxon>Dermatophagoidinae</taxon>
        <taxon>Dermatophagoides</taxon>
    </lineage>
</organism>